<proteinExistence type="predicted"/>
<dbReference type="EMBL" id="FZQP02006928">
    <property type="protein sequence ID" value="VVD05087.1"/>
    <property type="molecule type" value="Genomic_DNA"/>
</dbReference>
<evidence type="ECO:0008006" key="4">
    <source>
        <dbReference type="Google" id="ProtNLM"/>
    </source>
</evidence>
<sequence length="108" mass="11579">MGCARGLCTAENLFIFINIAFAMYSGALLATAARLAWDPSTYTWFRFLCAAQYRVSAAYVLAAGLWLAALVYVAAAAARAPLRPPAARAALNLVSPRSSDLQLPHCKL</sequence>
<keyword evidence="1" id="KW-0472">Membrane</keyword>
<reference evidence="2 3" key="1">
    <citation type="submission" date="2017-07" db="EMBL/GenBank/DDBJ databases">
        <authorList>
            <person name="Talla V."/>
            <person name="Backstrom N."/>
        </authorList>
    </citation>
    <scope>NUCLEOTIDE SEQUENCE [LARGE SCALE GENOMIC DNA]</scope>
</reference>
<name>A0A5E4R304_9NEOP</name>
<evidence type="ECO:0000313" key="2">
    <source>
        <dbReference type="EMBL" id="VVD05087.1"/>
    </source>
</evidence>
<evidence type="ECO:0000313" key="3">
    <source>
        <dbReference type="Proteomes" id="UP000324832"/>
    </source>
</evidence>
<gene>
    <name evidence="2" type="ORF">LSINAPIS_LOCUS14701</name>
</gene>
<protein>
    <recommendedName>
        <fullName evidence="4">G-protein coupled receptors family 1 profile domain-containing protein</fullName>
    </recommendedName>
</protein>
<dbReference type="Proteomes" id="UP000324832">
    <property type="component" value="Unassembled WGS sequence"/>
</dbReference>
<feature type="transmembrane region" description="Helical" evidence="1">
    <location>
        <begin position="57"/>
        <end position="78"/>
    </location>
</feature>
<organism evidence="2 3">
    <name type="scientific">Leptidea sinapis</name>
    <dbReference type="NCBI Taxonomy" id="189913"/>
    <lineage>
        <taxon>Eukaryota</taxon>
        <taxon>Metazoa</taxon>
        <taxon>Ecdysozoa</taxon>
        <taxon>Arthropoda</taxon>
        <taxon>Hexapoda</taxon>
        <taxon>Insecta</taxon>
        <taxon>Pterygota</taxon>
        <taxon>Neoptera</taxon>
        <taxon>Endopterygota</taxon>
        <taxon>Lepidoptera</taxon>
        <taxon>Glossata</taxon>
        <taxon>Ditrysia</taxon>
        <taxon>Papilionoidea</taxon>
        <taxon>Pieridae</taxon>
        <taxon>Dismorphiinae</taxon>
        <taxon>Leptidea</taxon>
    </lineage>
</organism>
<keyword evidence="1" id="KW-1133">Transmembrane helix</keyword>
<keyword evidence="1" id="KW-0812">Transmembrane</keyword>
<accession>A0A5E4R304</accession>
<evidence type="ECO:0000256" key="1">
    <source>
        <dbReference type="SAM" id="Phobius"/>
    </source>
</evidence>
<dbReference type="AlphaFoldDB" id="A0A5E4R304"/>
<feature type="transmembrane region" description="Helical" evidence="1">
    <location>
        <begin position="12"/>
        <end position="37"/>
    </location>
</feature>
<keyword evidence="3" id="KW-1185">Reference proteome</keyword>